<accession>A0A1R3GYF5</accession>
<protein>
    <submittedName>
        <fullName evidence="1">F-box protein</fullName>
    </submittedName>
</protein>
<keyword evidence="2" id="KW-1185">Reference proteome</keyword>
<gene>
    <name evidence="1" type="ORF">COLO4_32714</name>
</gene>
<reference evidence="2" key="1">
    <citation type="submission" date="2013-09" db="EMBL/GenBank/DDBJ databases">
        <title>Corchorus olitorius genome sequencing.</title>
        <authorList>
            <person name="Alam M."/>
            <person name="Haque M.S."/>
            <person name="Islam M.S."/>
            <person name="Emdad E.M."/>
            <person name="Islam M.M."/>
            <person name="Ahmed B."/>
            <person name="Halim A."/>
            <person name="Hossen Q.M.M."/>
            <person name="Hossain M.Z."/>
            <person name="Ahmed R."/>
            <person name="Khan M.M."/>
            <person name="Islam R."/>
            <person name="Rashid M.M."/>
            <person name="Khan S.A."/>
            <person name="Rahman M.S."/>
            <person name="Alam M."/>
            <person name="Yahiya A.S."/>
            <person name="Khan M.S."/>
            <person name="Azam M.S."/>
            <person name="Haque T."/>
            <person name="Lashkar M.Z.H."/>
            <person name="Akhand A.I."/>
            <person name="Morshed G."/>
            <person name="Roy S."/>
            <person name="Uddin K.S."/>
            <person name="Rabeya T."/>
            <person name="Hossain A.S."/>
            <person name="Chowdhury A."/>
            <person name="Snigdha A.R."/>
            <person name="Mortoza M.S."/>
            <person name="Matin S.A."/>
            <person name="Hoque S.M.E."/>
            <person name="Islam M.K."/>
            <person name="Roy D.K."/>
            <person name="Haider R."/>
            <person name="Moosa M.M."/>
            <person name="Elias S.M."/>
            <person name="Hasan A.M."/>
            <person name="Jahan S."/>
            <person name="Shafiuddin M."/>
            <person name="Mahmood N."/>
            <person name="Shommy N.S."/>
        </authorList>
    </citation>
    <scope>NUCLEOTIDE SEQUENCE [LARGE SCALE GENOMIC DNA]</scope>
    <source>
        <strain evidence="2">cv. O-4</strain>
    </source>
</reference>
<evidence type="ECO:0000313" key="1">
    <source>
        <dbReference type="EMBL" id="OMO63113.1"/>
    </source>
</evidence>
<evidence type="ECO:0000313" key="2">
    <source>
        <dbReference type="Proteomes" id="UP000187203"/>
    </source>
</evidence>
<dbReference type="EMBL" id="AWUE01021181">
    <property type="protein sequence ID" value="OMO63113.1"/>
    <property type="molecule type" value="Genomic_DNA"/>
</dbReference>
<dbReference type="Proteomes" id="UP000187203">
    <property type="component" value="Unassembled WGS sequence"/>
</dbReference>
<comment type="caution">
    <text evidence="1">The sequence shown here is derived from an EMBL/GenBank/DDBJ whole genome shotgun (WGS) entry which is preliminary data.</text>
</comment>
<sequence length="38" mass="4339">MTDAMSLKLTEVHEMNVNLNLKLLGYSVCNLVLIPEYE</sequence>
<name>A0A1R3GYF5_9ROSI</name>
<dbReference type="AlphaFoldDB" id="A0A1R3GYF5"/>
<proteinExistence type="predicted"/>
<organism evidence="1 2">
    <name type="scientific">Corchorus olitorius</name>
    <dbReference type="NCBI Taxonomy" id="93759"/>
    <lineage>
        <taxon>Eukaryota</taxon>
        <taxon>Viridiplantae</taxon>
        <taxon>Streptophyta</taxon>
        <taxon>Embryophyta</taxon>
        <taxon>Tracheophyta</taxon>
        <taxon>Spermatophyta</taxon>
        <taxon>Magnoliopsida</taxon>
        <taxon>eudicotyledons</taxon>
        <taxon>Gunneridae</taxon>
        <taxon>Pentapetalae</taxon>
        <taxon>rosids</taxon>
        <taxon>malvids</taxon>
        <taxon>Malvales</taxon>
        <taxon>Malvaceae</taxon>
        <taxon>Grewioideae</taxon>
        <taxon>Apeibeae</taxon>
        <taxon>Corchorus</taxon>
    </lineage>
</organism>